<dbReference type="OrthoDB" id="9763290at2"/>
<dbReference type="GO" id="GO:0005829">
    <property type="term" value="C:cytosol"/>
    <property type="evidence" value="ECO:0007669"/>
    <property type="project" value="TreeGrafter"/>
</dbReference>
<dbReference type="EC" id="6.3.5.4" evidence="3"/>
<dbReference type="GO" id="GO:0006529">
    <property type="term" value="P:asparagine biosynthetic process"/>
    <property type="evidence" value="ECO:0007669"/>
    <property type="project" value="UniProtKB-KW"/>
</dbReference>
<dbReference type="PANTHER" id="PTHR43284">
    <property type="entry name" value="ASPARAGINE SYNTHETASE (GLUTAMINE-HYDROLYZING)"/>
    <property type="match status" value="1"/>
</dbReference>
<dbReference type="GO" id="GO:0005524">
    <property type="term" value="F:ATP binding"/>
    <property type="evidence" value="ECO:0007669"/>
    <property type="project" value="UniProtKB-KW"/>
</dbReference>
<dbReference type="InterPro" id="IPR017932">
    <property type="entry name" value="GATase_2_dom"/>
</dbReference>
<dbReference type="InterPro" id="IPR029055">
    <property type="entry name" value="Ntn_hydrolases_N"/>
</dbReference>
<evidence type="ECO:0000256" key="7">
    <source>
        <dbReference type="ARBA" id="ARBA00048741"/>
    </source>
</evidence>
<dbReference type="SUPFAM" id="SSF56235">
    <property type="entry name" value="N-terminal nucleophile aminohydrolases (Ntn hydrolases)"/>
    <property type="match status" value="1"/>
</dbReference>
<evidence type="ECO:0000313" key="12">
    <source>
        <dbReference type="Proteomes" id="UP000181790"/>
    </source>
</evidence>
<feature type="binding site" evidence="9">
    <location>
        <position position="259"/>
    </location>
    <ligand>
        <name>ATP</name>
        <dbReference type="ChEBI" id="CHEBI:30616"/>
    </ligand>
</feature>
<comment type="similarity">
    <text evidence="2">Belongs to the asparagine synthetase family.</text>
</comment>
<evidence type="ECO:0000256" key="2">
    <source>
        <dbReference type="ARBA" id="ARBA00005752"/>
    </source>
</evidence>
<feature type="domain" description="Glutamine amidotransferase type-2" evidence="10">
    <location>
        <begin position="2"/>
        <end position="206"/>
    </location>
</feature>
<keyword evidence="6 8" id="KW-0315">Glutamine amidotransferase</keyword>
<keyword evidence="8" id="KW-0061">Asparagine biosynthesis</keyword>
<dbReference type="Gene3D" id="3.60.20.10">
    <property type="entry name" value="Glutamine Phosphoribosylpyrophosphate, subunit 1, domain 1"/>
    <property type="match status" value="1"/>
</dbReference>
<dbReference type="PANTHER" id="PTHR43284:SF1">
    <property type="entry name" value="ASPARAGINE SYNTHETASE"/>
    <property type="match status" value="1"/>
</dbReference>
<comment type="caution">
    <text evidence="11">The sequence shown here is derived from an EMBL/GenBank/DDBJ whole genome shotgun (WGS) entry which is preliminary data.</text>
</comment>
<proteinExistence type="inferred from homology"/>
<dbReference type="GO" id="GO:0004066">
    <property type="term" value="F:asparagine synthase (glutamine-hydrolyzing) activity"/>
    <property type="evidence" value="ECO:0007669"/>
    <property type="project" value="UniProtKB-EC"/>
</dbReference>
<dbReference type="PIRSF" id="PIRSF001589">
    <property type="entry name" value="Asn_synthetase_glu-h"/>
    <property type="match status" value="1"/>
</dbReference>
<dbReference type="EMBL" id="MORL01000009">
    <property type="protein sequence ID" value="OIN57801.1"/>
    <property type="molecule type" value="Genomic_DNA"/>
</dbReference>
<name>A0A1S2VGB9_9BACT</name>
<evidence type="ECO:0000313" key="11">
    <source>
        <dbReference type="EMBL" id="OIN57801.1"/>
    </source>
</evidence>
<dbReference type="InterPro" id="IPR006426">
    <property type="entry name" value="Asn_synth_AEB"/>
</dbReference>
<keyword evidence="8" id="KW-0028">Amino-acid biosynthesis</keyword>
<evidence type="ECO:0000256" key="9">
    <source>
        <dbReference type="PIRSR" id="PIRSR001589-2"/>
    </source>
</evidence>
<evidence type="ECO:0000259" key="10">
    <source>
        <dbReference type="PROSITE" id="PS51278"/>
    </source>
</evidence>
<dbReference type="PROSITE" id="PS51278">
    <property type="entry name" value="GATASE_TYPE_2"/>
    <property type="match status" value="1"/>
</dbReference>
<comment type="catalytic activity">
    <reaction evidence="7">
        <text>L-aspartate + L-glutamine + ATP + H2O = L-asparagine + L-glutamate + AMP + diphosphate + H(+)</text>
        <dbReference type="Rhea" id="RHEA:12228"/>
        <dbReference type="ChEBI" id="CHEBI:15377"/>
        <dbReference type="ChEBI" id="CHEBI:15378"/>
        <dbReference type="ChEBI" id="CHEBI:29985"/>
        <dbReference type="ChEBI" id="CHEBI:29991"/>
        <dbReference type="ChEBI" id="CHEBI:30616"/>
        <dbReference type="ChEBI" id="CHEBI:33019"/>
        <dbReference type="ChEBI" id="CHEBI:58048"/>
        <dbReference type="ChEBI" id="CHEBI:58359"/>
        <dbReference type="ChEBI" id="CHEBI:456215"/>
        <dbReference type="EC" id="6.3.5.4"/>
    </reaction>
</comment>
<gene>
    <name evidence="11" type="ORF">BLX24_17010</name>
</gene>
<dbReference type="RefSeq" id="WP_071504389.1">
    <property type="nucleotide sequence ID" value="NZ_MORL01000009.1"/>
</dbReference>
<dbReference type="CDD" id="cd00712">
    <property type="entry name" value="AsnB"/>
    <property type="match status" value="1"/>
</dbReference>
<dbReference type="Pfam" id="PF00733">
    <property type="entry name" value="Asn_synthase"/>
    <property type="match status" value="1"/>
</dbReference>
<comment type="pathway">
    <text evidence="1">Amino-acid biosynthesis; L-asparagine biosynthesis; L-asparagine from L-aspartate (L-Gln route): step 1/1.</text>
</comment>
<dbReference type="Proteomes" id="UP000181790">
    <property type="component" value="Unassembled WGS sequence"/>
</dbReference>
<evidence type="ECO:0000256" key="8">
    <source>
        <dbReference type="PIRSR" id="PIRSR001589-1"/>
    </source>
</evidence>
<dbReference type="AlphaFoldDB" id="A0A1S2VGB9"/>
<accession>A0A1S2VGB9</accession>
<protein>
    <recommendedName>
        <fullName evidence="3">asparagine synthase (glutamine-hydrolyzing)</fullName>
        <ecNumber evidence="3">6.3.5.4</ecNumber>
    </recommendedName>
</protein>
<dbReference type="InterPro" id="IPR001962">
    <property type="entry name" value="Asn_synthase"/>
</dbReference>
<dbReference type="Pfam" id="PF13522">
    <property type="entry name" value="GATase_6"/>
    <property type="match status" value="1"/>
</dbReference>
<evidence type="ECO:0000256" key="1">
    <source>
        <dbReference type="ARBA" id="ARBA00005187"/>
    </source>
</evidence>
<sequence>MCGILGSINIPLTEADLDRIAHRGPDAAALHQLTVDDDQVWLGHRRLSIVDLSPAGAQPMASACGRYYLVFNGEIYNHQELRRQLPEVAFRGHSDTETVLYYLIRYGLDGLAKLNGIFAIAFLDTQSRQLWLARDRFGVKPLYYYRSRNTLLFSSELRPIVDKVSPELNQDALAVLLRLRYNPAPDTLWSKVHKVRPGHVITFTLGARTSASSTIMPFVRRQTSLIPSISFRDAVEEYGRLAEAAVKRQLMADVEIGVLLSGGVDSAIVAHLAAKHYPGRIKAFTVGYTEDHEQDETGHAAYTAQFIGADHIITRVSAADFQSVLPRVVDIIEEPSATISAIPMYYLCQAVAPHLKVVLTGQGADEPLGGYFRYKSELIYARLPFARKLASALLQIPGFQEKETVRRALSAWQESDPIRRFDESYAIFTNEEIEELTGIPASRSQDYIRYYYDLMGGSERTHPVEAMMRNDMHMNLSDDLLNYTDKISMHFGIEARVPFLDNDLVDFIDSLPYYYKLDFRKTKIIHKAYAESILDKTITHRKKKGFGSPAERWLKGAVGADYRHQLTGQDSALTGHINTKAVARFFDDHQVRGYNREKQLFTLMSLDSWFASFERQHA</sequence>
<keyword evidence="12" id="KW-1185">Reference proteome</keyword>
<dbReference type="Gene3D" id="3.40.50.620">
    <property type="entry name" value="HUPs"/>
    <property type="match status" value="2"/>
</dbReference>
<dbReference type="InterPro" id="IPR033738">
    <property type="entry name" value="AsnB_N"/>
</dbReference>
<feature type="active site" description="For GATase activity" evidence="8">
    <location>
        <position position="2"/>
    </location>
</feature>
<organism evidence="11 12">
    <name type="scientific">Arsenicibacter rosenii</name>
    <dbReference type="NCBI Taxonomy" id="1750698"/>
    <lineage>
        <taxon>Bacteria</taxon>
        <taxon>Pseudomonadati</taxon>
        <taxon>Bacteroidota</taxon>
        <taxon>Cytophagia</taxon>
        <taxon>Cytophagales</taxon>
        <taxon>Spirosomataceae</taxon>
        <taxon>Arsenicibacter</taxon>
    </lineage>
</organism>
<dbReference type="SUPFAM" id="SSF52402">
    <property type="entry name" value="Adenine nucleotide alpha hydrolases-like"/>
    <property type="match status" value="1"/>
</dbReference>
<dbReference type="InterPro" id="IPR014729">
    <property type="entry name" value="Rossmann-like_a/b/a_fold"/>
</dbReference>
<dbReference type="InterPro" id="IPR051786">
    <property type="entry name" value="ASN_synthetase/amidase"/>
</dbReference>
<evidence type="ECO:0000256" key="6">
    <source>
        <dbReference type="ARBA" id="ARBA00022962"/>
    </source>
</evidence>
<evidence type="ECO:0000256" key="3">
    <source>
        <dbReference type="ARBA" id="ARBA00012737"/>
    </source>
</evidence>
<feature type="binding site" evidence="9">
    <location>
        <position position="95"/>
    </location>
    <ligand>
        <name>L-glutamine</name>
        <dbReference type="ChEBI" id="CHEBI:58359"/>
    </ligand>
</feature>
<reference evidence="11 12" key="1">
    <citation type="submission" date="2016-10" db="EMBL/GenBank/DDBJ databases">
        <title>Arsenicibacter rosenii gen. nov., sp. nov., an efficient arsenic-methylating bacterium isolated from an arsenic-contaminated paddy soil.</title>
        <authorList>
            <person name="Huang K."/>
        </authorList>
    </citation>
    <scope>NUCLEOTIDE SEQUENCE [LARGE SCALE GENOMIC DNA]</scope>
    <source>
        <strain evidence="11 12">SM-1</strain>
    </source>
</reference>
<evidence type="ECO:0000256" key="5">
    <source>
        <dbReference type="ARBA" id="ARBA00022840"/>
    </source>
</evidence>
<feature type="binding site" evidence="9">
    <location>
        <position position="286"/>
    </location>
    <ligand>
        <name>ATP</name>
        <dbReference type="ChEBI" id="CHEBI:30616"/>
    </ligand>
</feature>
<dbReference type="CDD" id="cd01991">
    <property type="entry name" value="Asn_synthase_B_C"/>
    <property type="match status" value="1"/>
</dbReference>
<keyword evidence="5 9" id="KW-0067">ATP-binding</keyword>
<evidence type="ECO:0000256" key="4">
    <source>
        <dbReference type="ARBA" id="ARBA00022741"/>
    </source>
</evidence>
<keyword evidence="4 9" id="KW-0547">Nucleotide-binding</keyword>
<dbReference type="NCBIfam" id="TIGR01536">
    <property type="entry name" value="asn_synth_AEB"/>
    <property type="match status" value="1"/>
</dbReference>